<dbReference type="FunFam" id="1.10.10.10:FF:000018">
    <property type="entry name" value="DNA-binding response regulator ResD"/>
    <property type="match status" value="1"/>
</dbReference>
<dbReference type="PANTHER" id="PTHR48111:SF44">
    <property type="entry name" value="TRANSCRIPTIONAL REGULATORY PROTEIN RESD"/>
    <property type="match status" value="1"/>
</dbReference>
<evidence type="ECO:0000259" key="12">
    <source>
        <dbReference type="PROSITE" id="PS51755"/>
    </source>
</evidence>
<dbReference type="GO" id="GO:0032993">
    <property type="term" value="C:protein-DNA complex"/>
    <property type="evidence" value="ECO:0007669"/>
    <property type="project" value="TreeGrafter"/>
</dbReference>
<dbReference type="FunFam" id="3.40.50.2300:FF:000001">
    <property type="entry name" value="DNA-binding response regulator PhoB"/>
    <property type="match status" value="1"/>
</dbReference>
<evidence type="ECO:0000256" key="5">
    <source>
        <dbReference type="ARBA" id="ARBA00023015"/>
    </source>
</evidence>
<dbReference type="CDD" id="cd17574">
    <property type="entry name" value="REC_OmpR"/>
    <property type="match status" value="1"/>
</dbReference>
<evidence type="ECO:0000256" key="10">
    <source>
        <dbReference type="PROSITE-ProRule" id="PRU01091"/>
    </source>
</evidence>
<name>A0AB39BVE8_9BACI</name>
<dbReference type="InterPro" id="IPR001867">
    <property type="entry name" value="OmpR/PhoB-type_DNA-bd"/>
</dbReference>
<dbReference type="PANTHER" id="PTHR48111">
    <property type="entry name" value="REGULATOR OF RPOS"/>
    <property type="match status" value="1"/>
</dbReference>
<keyword evidence="3 9" id="KW-0597">Phosphoprotein</keyword>
<dbReference type="GO" id="GO:0000156">
    <property type="term" value="F:phosphorelay response regulator activity"/>
    <property type="evidence" value="ECO:0007669"/>
    <property type="project" value="TreeGrafter"/>
</dbReference>
<dbReference type="RefSeq" id="WP_368504710.1">
    <property type="nucleotide sequence ID" value="NZ_CP162551.1"/>
</dbReference>
<dbReference type="InterPro" id="IPR036388">
    <property type="entry name" value="WH-like_DNA-bd_sf"/>
</dbReference>
<accession>A0AB39BVE8</accession>
<keyword evidence="5" id="KW-0805">Transcription regulation</keyword>
<evidence type="ECO:0000256" key="7">
    <source>
        <dbReference type="ARBA" id="ARBA00023159"/>
    </source>
</evidence>
<comment type="subcellular location">
    <subcellularLocation>
        <location evidence="1">Cytoplasm</location>
    </subcellularLocation>
</comment>
<keyword evidence="6 10" id="KW-0238">DNA-binding</keyword>
<feature type="DNA-binding region" description="OmpR/PhoB-type" evidence="10">
    <location>
        <begin position="133"/>
        <end position="229"/>
    </location>
</feature>
<gene>
    <name evidence="13" type="ORF">AB3N04_03290</name>
</gene>
<dbReference type="AlphaFoldDB" id="A0AB39BVE8"/>
<dbReference type="GO" id="GO:0000976">
    <property type="term" value="F:transcription cis-regulatory region binding"/>
    <property type="evidence" value="ECO:0007669"/>
    <property type="project" value="TreeGrafter"/>
</dbReference>
<dbReference type="GO" id="GO:0006355">
    <property type="term" value="P:regulation of DNA-templated transcription"/>
    <property type="evidence" value="ECO:0007669"/>
    <property type="project" value="InterPro"/>
</dbReference>
<reference evidence="13" key="1">
    <citation type="submission" date="2024-07" db="EMBL/GenBank/DDBJ databases">
        <title>Identification and characteristics of an arsenic-resistant bacterial isolate, which belongs to a novel species.</title>
        <authorList>
            <person name="Juszczyk A."/>
            <person name="Kowalczyk A."/>
            <person name="Was K."/>
            <person name="Kosowicz W."/>
            <person name="Budzyn A."/>
            <person name="Latowski D."/>
        </authorList>
    </citation>
    <scope>NUCLEOTIDE SEQUENCE</scope>
    <source>
        <strain evidence="13">As8PL</strain>
    </source>
</reference>
<protein>
    <submittedName>
        <fullName evidence="13">Response regulator transcription factor</fullName>
    </submittedName>
</protein>
<dbReference type="InterPro" id="IPR039420">
    <property type="entry name" value="WalR-like"/>
</dbReference>
<dbReference type="SMART" id="SM00448">
    <property type="entry name" value="REC"/>
    <property type="match status" value="1"/>
</dbReference>
<evidence type="ECO:0000313" key="13">
    <source>
        <dbReference type="EMBL" id="XDI37355.1"/>
    </source>
</evidence>
<evidence type="ECO:0000256" key="1">
    <source>
        <dbReference type="ARBA" id="ARBA00004496"/>
    </source>
</evidence>
<dbReference type="Pfam" id="PF00486">
    <property type="entry name" value="Trans_reg_C"/>
    <property type="match status" value="1"/>
</dbReference>
<evidence type="ECO:0000256" key="4">
    <source>
        <dbReference type="ARBA" id="ARBA00023012"/>
    </source>
</evidence>
<keyword evidence="8" id="KW-0804">Transcription</keyword>
<keyword evidence="4" id="KW-0902">Two-component regulatory system</keyword>
<dbReference type="Gene3D" id="3.40.50.2300">
    <property type="match status" value="1"/>
</dbReference>
<evidence type="ECO:0000259" key="11">
    <source>
        <dbReference type="PROSITE" id="PS50110"/>
    </source>
</evidence>
<dbReference type="CDD" id="cd00383">
    <property type="entry name" value="trans_reg_C"/>
    <property type="match status" value="1"/>
</dbReference>
<feature type="modified residue" description="4-aspartylphosphate" evidence="9">
    <location>
        <position position="52"/>
    </location>
</feature>
<dbReference type="SUPFAM" id="SSF52172">
    <property type="entry name" value="CheY-like"/>
    <property type="match status" value="1"/>
</dbReference>
<proteinExistence type="predicted"/>
<feature type="domain" description="Response regulatory" evidence="11">
    <location>
        <begin position="3"/>
        <end position="116"/>
    </location>
</feature>
<dbReference type="PROSITE" id="PS50110">
    <property type="entry name" value="RESPONSE_REGULATORY"/>
    <property type="match status" value="1"/>
</dbReference>
<dbReference type="EMBL" id="CP162551">
    <property type="protein sequence ID" value="XDI37355.1"/>
    <property type="molecule type" value="Genomic_DNA"/>
</dbReference>
<dbReference type="PROSITE" id="PS51755">
    <property type="entry name" value="OMPR_PHOB"/>
    <property type="match status" value="1"/>
</dbReference>
<dbReference type="GO" id="GO:0005829">
    <property type="term" value="C:cytosol"/>
    <property type="evidence" value="ECO:0007669"/>
    <property type="project" value="TreeGrafter"/>
</dbReference>
<evidence type="ECO:0000256" key="2">
    <source>
        <dbReference type="ARBA" id="ARBA00022490"/>
    </source>
</evidence>
<sequence>MPSILIVEDEPTMQRLLTLHLTKEGFQTITADHGEEAMSLLSSQHIDLALVDVMMPVMDGFDFVKELRKSSTLPVIFLTARSDEKDRIEGLTMGGDDYLVKPFSKGELIARIQAVLRRTKGFHKHVSENNQAEDMIVMNRIKVTPKARNVKVDDKLISLTVKEFDLFFFLIQHQGQVFSREHLLTSIWGHEYEGTERTVDTHVKTLRMKLKPYGHLIQTVWGIGYKLVENE</sequence>
<dbReference type="SMART" id="SM00862">
    <property type="entry name" value="Trans_reg_C"/>
    <property type="match status" value="1"/>
</dbReference>
<evidence type="ECO:0000256" key="9">
    <source>
        <dbReference type="PROSITE-ProRule" id="PRU00169"/>
    </source>
</evidence>
<evidence type="ECO:0000256" key="6">
    <source>
        <dbReference type="ARBA" id="ARBA00023125"/>
    </source>
</evidence>
<keyword evidence="2" id="KW-0963">Cytoplasm</keyword>
<organism evidence="13">
    <name type="scientific">Alkalihalophilus sp. As8PL</name>
    <dbReference type="NCBI Taxonomy" id="3237103"/>
    <lineage>
        <taxon>Bacteria</taxon>
        <taxon>Bacillati</taxon>
        <taxon>Bacillota</taxon>
        <taxon>Bacilli</taxon>
        <taxon>Bacillales</taxon>
        <taxon>Bacillaceae</taxon>
        <taxon>Alkalihalophilus</taxon>
    </lineage>
</organism>
<feature type="domain" description="OmpR/PhoB-type" evidence="12">
    <location>
        <begin position="133"/>
        <end position="229"/>
    </location>
</feature>
<evidence type="ECO:0000256" key="3">
    <source>
        <dbReference type="ARBA" id="ARBA00022553"/>
    </source>
</evidence>
<dbReference type="Gene3D" id="1.10.10.10">
    <property type="entry name" value="Winged helix-like DNA-binding domain superfamily/Winged helix DNA-binding domain"/>
    <property type="match status" value="1"/>
</dbReference>
<keyword evidence="7" id="KW-0010">Activator</keyword>
<dbReference type="InterPro" id="IPR011006">
    <property type="entry name" value="CheY-like_superfamily"/>
</dbReference>
<evidence type="ECO:0000256" key="8">
    <source>
        <dbReference type="ARBA" id="ARBA00023163"/>
    </source>
</evidence>
<dbReference type="Pfam" id="PF00072">
    <property type="entry name" value="Response_reg"/>
    <property type="match status" value="1"/>
</dbReference>
<dbReference type="Gene3D" id="6.10.250.690">
    <property type="match status" value="1"/>
</dbReference>
<dbReference type="InterPro" id="IPR001789">
    <property type="entry name" value="Sig_transdc_resp-reg_receiver"/>
</dbReference>